<dbReference type="AlphaFoldDB" id="A0A382QQ19"/>
<evidence type="ECO:0000256" key="1">
    <source>
        <dbReference type="ARBA" id="ARBA00023163"/>
    </source>
</evidence>
<dbReference type="Pfam" id="PF02357">
    <property type="entry name" value="NusG"/>
    <property type="match status" value="1"/>
</dbReference>
<feature type="non-terminal residue" evidence="3">
    <location>
        <position position="90"/>
    </location>
</feature>
<dbReference type="GO" id="GO:0006354">
    <property type="term" value="P:DNA-templated transcription elongation"/>
    <property type="evidence" value="ECO:0007669"/>
    <property type="project" value="InterPro"/>
</dbReference>
<accession>A0A382QQ19</accession>
<gene>
    <name evidence="3" type="ORF">METZ01_LOCUS339736</name>
</gene>
<keyword evidence="1" id="KW-0804">Transcription</keyword>
<feature type="domain" description="NusG-like N-terminal" evidence="2">
    <location>
        <begin position="1"/>
        <end position="88"/>
    </location>
</feature>
<protein>
    <recommendedName>
        <fullName evidence="2">NusG-like N-terminal domain-containing protein</fullName>
    </recommendedName>
</protein>
<dbReference type="InterPro" id="IPR036735">
    <property type="entry name" value="NGN_dom_sf"/>
</dbReference>
<dbReference type="InterPro" id="IPR006645">
    <property type="entry name" value="NGN-like_dom"/>
</dbReference>
<name>A0A382QQ19_9ZZZZ</name>
<dbReference type="SUPFAM" id="SSF82679">
    <property type="entry name" value="N-utilization substance G protein NusG, N-terminal domain"/>
    <property type="match status" value="1"/>
</dbReference>
<dbReference type="Gene3D" id="3.30.70.940">
    <property type="entry name" value="NusG, N-terminal domain"/>
    <property type="match status" value="1"/>
</dbReference>
<proteinExistence type="predicted"/>
<dbReference type="EMBL" id="UINC01115675">
    <property type="protein sequence ID" value="SVC86882.1"/>
    <property type="molecule type" value="Genomic_DNA"/>
</dbReference>
<organism evidence="3">
    <name type="scientific">marine metagenome</name>
    <dbReference type="NCBI Taxonomy" id="408172"/>
    <lineage>
        <taxon>unclassified sequences</taxon>
        <taxon>metagenomes</taxon>
        <taxon>ecological metagenomes</taxon>
    </lineage>
</organism>
<evidence type="ECO:0000313" key="3">
    <source>
        <dbReference type="EMBL" id="SVC86882.1"/>
    </source>
</evidence>
<evidence type="ECO:0000259" key="2">
    <source>
        <dbReference type="Pfam" id="PF02357"/>
    </source>
</evidence>
<sequence length="90" mass="10237">MHTKPHKERQVDSLLSSRKIETFLPLLKVNPVNPRAAREKPYFPSYLFVHVDIDVIGLSILRWTPGLLRMVEFGGELGTVPASLISQIRD</sequence>
<reference evidence="3" key="1">
    <citation type="submission" date="2018-05" db="EMBL/GenBank/DDBJ databases">
        <authorList>
            <person name="Lanie J.A."/>
            <person name="Ng W.-L."/>
            <person name="Kazmierczak K.M."/>
            <person name="Andrzejewski T.M."/>
            <person name="Davidsen T.M."/>
            <person name="Wayne K.J."/>
            <person name="Tettelin H."/>
            <person name="Glass J.I."/>
            <person name="Rusch D."/>
            <person name="Podicherti R."/>
            <person name="Tsui H.-C.T."/>
            <person name="Winkler M.E."/>
        </authorList>
    </citation>
    <scope>NUCLEOTIDE SEQUENCE</scope>
</reference>